<dbReference type="Pfam" id="PF00534">
    <property type="entry name" value="Glycos_transf_1"/>
    <property type="match status" value="1"/>
</dbReference>
<gene>
    <name evidence="3" type="ORF">ULVI_05650</name>
</gene>
<dbReference type="InterPro" id="IPR028098">
    <property type="entry name" value="Glyco_trans_4-like_N"/>
</dbReference>
<dbReference type="AlphaFoldDB" id="A0A167J151"/>
<evidence type="ECO:0000259" key="1">
    <source>
        <dbReference type="Pfam" id="PF00534"/>
    </source>
</evidence>
<protein>
    <recommendedName>
        <fullName evidence="5">Glycosyl transferase family 1</fullName>
    </recommendedName>
</protein>
<dbReference type="Proteomes" id="UP000077013">
    <property type="component" value="Unassembled WGS sequence"/>
</dbReference>
<dbReference type="OrthoDB" id="9806653at2"/>
<dbReference type="PANTHER" id="PTHR45947:SF3">
    <property type="entry name" value="SULFOQUINOVOSYL TRANSFERASE SQD2"/>
    <property type="match status" value="1"/>
</dbReference>
<dbReference type="Gene3D" id="3.40.50.2000">
    <property type="entry name" value="Glycogen Phosphorylase B"/>
    <property type="match status" value="2"/>
</dbReference>
<reference evidence="3 4" key="1">
    <citation type="submission" date="2016-02" db="EMBL/GenBank/DDBJ databases">
        <title>Ulvibacter sp. LPB0005, isolated from Thais luteostoma.</title>
        <authorList>
            <person name="Shin S.-K."/>
            <person name="Yi H."/>
        </authorList>
    </citation>
    <scope>NUCLEOTIDE SEQUENCE [LARGE SCALE GENOMIC DNA]</scope>
    <source>
        <strain evidence="3 4">LPB0005</strain>
    </source>
</reference>
<evidence type="ECO:0000259" key="2">
    <source>
        <dbReference type="Pfam" id="PF13439"/>
    </source>
</evidence>
<evidence type="ECO:0000313" key="3">
    <source>
        <dbReference type="EMBL" id="OAB80219.1"/>
    </source>
</evidence>
<feature type="domain" description="Glycosyltransferase subfamily 4-like N-terminal" evidence="2">
    <location>
        <begin position="13"/>
        <end position="177"/>
    </location>
</feature>
<dbReference type="EMBL" id="LRXL01000026">
    <property type="protein sequence ID" value="OAB80219.1"/>
    <property type="molecule type" value="Genomic_DNA"/>
</dbReference>
<name>A0A167J151_9FLAO</name>
<dbReference type="InterPro" id="IPR001296">
    <property type="entry name" value="Glyco_trans_1"/>
</dbReference>
<accession>A0A167J151</accession>
<proteinExistence type="predicted"/>
<dbReference type="RefSeq" id="WP_068590582.1">
    <property type="nucleotide sequence ID" value="NZ_LRXL01000026.1"/>
</dbReference>
<organism evidence="3 4">
    <name type="scientific">Cochleicola gelatinilyticus</name>
    <dbReference type="NCBI Taxonomy" id="1763537"/>
    <lineage>
        <taxon>Bacteria</taxon>
        <taxon>Pseudomonadati</taxon>
        <taxon>Bacteroidota</taxon>
        <taxon>Flavobacteriia</taxon>
        <taxon>Flavobacteriales</taxon>
        <taxon>Flavobacteriaceae</taxon>
        <taxon>Cochleicola</taxon>
    </lineage>
</organism>
<feature type="domain" description="Glycosyl transferase family 1" evidence="1">
    <location>
        <begin position="186"/>
        <end position="349"/>
    </location>
</feature>
<dbReference type="InterPro" id="IPR050194">
    <property type="entry name" value="Glycosyltransferase_grp1"/>
</dbReference>
<dbReference type="PANTHER" id="PTHR45947">
    <property type="entry name" value="SULFOQUINOVOSYL TRANSFERASE SQD2"/>
    <property type="match status" value="1"/>
</dbReference>
<evidence type="ECO:0008006" key="5">
    <source>
        <dbReference type="Google" id="ProtNLM"/>
    </source>
</evidence>
<evidence type="ECO:0000313" key="4">
    <source>
        <dbReference type="Proteomes" id="UP000077013"/>
    </source>
</evidence>
<comment type="caution">
    <text evidence="3">The sequence shown here is derived from an EMBL/GenBank/DDBJ whole genome shotgun (WGS) entry which is preliminary data.</text>
</comment>
<sequence length="378" mass="42973">MKKTRVAHIADAVGGVAVYLQITLQAIDPEKIEAFIIQGHHTKNKIFKEKHGNLVQTFLVPIQRAISPIKDLRSIYETAQILRKEKPDVIHAHSAKGGIVARAASLFYPTTVLYTPHAFSYLSTPNRFKKGLYLRIERLFKHFNSILLACSTSERNRGIREVGYKEEKALVFNNCIHPISETAFLKHDLQLPEKYLCTVGRPSYQKNIEMMIEVLNLLKQKQPNIHLVIMGVGEYSPNKEHVEQLIETYGLSENTTLIPWIERGKIFTIVSKSQLYLSTARYEGLPYAVIEAMALGKACVVTSCDGNKDLIKDGYNGYVVEENSVETMANRTFALLQNNALLTKFENNALDYFNEHHNINNTIQKLEGIYRSYSKNKV</sequence>
<dbReference type="STRING" id="1763537.ULVI_05650"/>
<dbReference type="Pfam" id="PF13439">
    <property type="entry name" value="Glyco_transf_4"/>
    <property type="match status" value="1"/>
</dbReference>
<keyword evidence="4" id="KW-1185">Reference proteome</keyword>
<dbReference type="GO" id="GO:0016757">
    <property type="term" value="F:glycosyltransferase activity"/>
    <property type="evidence" value="ECO:0007669"/>
    <property type="project" value="InterPro"/>
</dbReference>
<dbReference type="SUPFAM" id="SSF53756">
    <property type="entry name" value="UDP-Glycosyltransferase/glycogen phosphorylase"/>
    <property type="match status" value="1"/>
</dbReference>